<accession>A0A1L5F3T8</accession>
<dbReference type="RefSeq" id="WP_073537363.1">
    <property type="nucleotide sequence ID" value="NZ_CP018335.1"/>
</dbReference>
<dbReference type="PANTHER" id="PTHR40032:SF1">
    <property type="entry name" value="EXPORTED PROTEIN"/>
    <property type="match status" value="1"/>
</dbReference>
<organism evidence="3 4">
    <name type="scientific">Clostridium kluyveri</name>
    <dbReference type="NCBI Taxonomy" id="1534"/>
    <lineage>
        <taxon>Bacteria</taxon>
        <taxon>Bacillati</taxon>
        <taxon>Bacillota</taxon>
        <taxon>Clostridia</taxon>
        <taxon>Eubacteriales</taxon>
        <taxon>Clostridiaceae</taxon>
        <taxon>Clostridium</taxon>
    </lineage>
</organism>
<protein>
    <recommendedName>
        <fullName evidence="2">Putative amidase domain-containing protein</fullName>
    </recommendedName>
</protein>
<dbReference type="Gene3D" id="3.90.1720.10">
    <property type="entry name" value="endopeptidase domain like (from Nostoc punctiforme)"/>
    <property type="match status" value="1"/>
</dbReference>
<evidence type="ECO:0000313" key="4">
    <source>
        <dbReference type="Proteomes" id="UP000184604"/>
    </source>
</evidence>
<sequence>MLRRKLSTLFLCASLLLCNLPFSSSAFASPSDVDTANIQDITLTETDKSSIRESIDEVLSFRYEVLKTGEAKDYRYVIKEPKLLELINKKSKLDVDWFKKFDGRTKEYISDVNILDLNKTADNTYVVNVLYGVEYQLEGANFTSKSKNEKYRFEVKYEDGKWYITKMLDLNEDNGIDTNQQISQASSSAIKDNSTEFSNYNDIIDSEIKTIDDKYQNMDENYKNYVQSDYENSNSKISLQSYSGYNAASAVAYAQRYGANPNPKYVYSKDSHGNDADCTNFVSQCALAGGIPASRYWYAYSAAWVNVEKFYTYMASNGYASTIEGARGKGTKGARAGDIVQFRRGGEWVHSVILSGTVNGGQWVYCGHSNDCVDSPLYERYDSGGYSSLRTLKFWH</sequence>
<name>A0A1L5F3T8_CLOKL</name>
<dbReference type="PANTHER" id="PTHR40032">
    <property type="entry name" value="EXPORTED PROTEIN-RELATED"/>
    <property type="match status" value="1"/>
</dbReference>
<dbReference type="Pfam" id="PF12671">
    <property type="entry name" value="Amidase_6"/>
    <property type="match status" value="1"/>
</dbReference>
<evidence type="ECO:0000259" key="2">
    <source>
        <dbReference type="Pfam" id="PF12671"/>
    </source>
</evidence>
<keyword evidence="1" id="KW-0732">Signal</keyword>
<dbReference type="EMBL" id="CP018335">
    <property type="protein sequence ID" value="APM37675.1"/>
    <property type="molecule type" value="Genomic_DNA"/>
</dbReference>
<dbReference type="InterPro" id="IPR024301">
    <property type="entry name" value="Amidase_6"/>
</dbReference>
<gene>
    <name evidence="3" type="ORF">BS101_02360</name>
</gene>
<dbReference type="AlphaFoldDB" id="A0A1L5F3T8"/>
<feature type="chain" id="PRO_5012927826" description="Putative amidase domain-containing protein" evidence="1">
    <location>
        <begin position="29"/>
        <end position="396"/>
    </location>
</feature>
<reference evidence="3 4" key="1">
    <citation type="submission" date="2016-12" db="EMBL/GenBank/DDBJ databases">
        <title>Complete genome sequence of Clostridium kluyveri JZZ isolated from the pit mud of a Chinese flavor liquor-making factory.</title>
        <authorList>
            <person name="Wang Y."/>
        </authorList>
    </citation>
    <scope>NUCLEOTIDE SEQUENCE [LARGE SCALE GENOMIC DNA]</scope>
    <source>
        <strain evidence="3 4">JZZ</strain>
    </source>
</reference>
<feature type="domain" description="Putative amidase" evidence="2">
    <location>
        <begin position="245"/>
        <end position="377"/>
    </location>
</feature>
<dbReference type="OrthoDB" id="1937665at2"/>
<dbReference type="Proteomes" id="UP000184604">
    <property type="component" value="Chromosome"/>
</dbReference>
<feature type="signal peptide" evidence="1">
    <location>
        <begin position="1"/>
        <end position="28"/>
    </location>
</feature>
<proteinExistence type="predicted"/>
<evidence type="ECO:0000256" key="1">
    <source>
        <dbReference type="SAM" id="SignalP"/>
    </source>
</evidence>
<evidence type="ECO:0000313" key="3">
    <source>
        <dbReference type="EMBL" id="APM37675.1"/>
    </source>
</evidence>